<evidence type="ECO:0000313" key="11">
    <source>
        <dbReference type="Proteomes" id="UP000034048"/>
    </source>
</evidence>
<feature type="active site" description="Proton donor" evidence="7">
    <location>
        <position position="81"/>
    </location>
</feature>
<organism evidence="10 11">
    <name type="scientific">Candidatus Falkowbacteria bacterium GW2011_GWA2_39_24</name>
    <dbReference type="NCBI Taxonomy" id="1618634"/>
    <lineage>
        <taxon>Bacteria</taxon>
        <taxon>Candidatus Falkowiibacteriota</taxon>
    </lineage>
</organism>
<dbReference type="Gene3D" id="3.40.140.10">
    <property type="entry name" value="Cytidine Deaminase, domain 2"/>
    <property type="match status" value="1"/>
</dbReference>
<evidence type="ECO:0000256" key="6">
    <source>
        <dbReference type="ARBA" id="ARBA00022833"/>
    </source>
</evidence>
<dbReference type="CDD" id="cd01286">
    <property type="entry name" value="deoxycytidylate_deaminase"/>
    <property type="match status" value="1"/>
</dbReference>
<keyword evidence="5" id="KW-0378">Hydrolase</keyword>
<evidence type="ECO:0000256" key="8">
    <source>
        <dbReference type="PIRSR" id="PIRSR006019-2"/>
    </source>
</evidence>
<dbReference type="PANTHER" id="PTHR11086:SF18">
    <property type="entry name" value="DEOXYCYTIDYLATE DEAMINASE"/>
    <property type="match status" value="1"/>
</dbReference>
<dbReference type="FunFam" id="3.40.140.10:FF:000021">
    <property type="entry name" value="Deoxycytidylate deaminase"/>
    <property type="match status" value="1"/>
</dbReference>
<evidence type="ECO:0000256" key="3">
    <source>
        <dbReference type="ARBA" id="ARBA00022723"/>
    </source>
</evidence>
<keyword evidence="3 8" id="KW-0479">Metal-binding</keyword>
<evidence type="ECO:0000259" key="9">
    <source>
        <dbReference type="PROSITE" id="PS51747"/>
    </source>
</evidence>
<reference evidence="10 11" key="1">
    <citation type="journal article" date="2015" name="Nature">
        <title>rRNA introns, odd ribosomes, and small enigmatic genomes across a large radiation of phyla.</title>
        <authorList>
            <person name="Brown C.T."/>
            <person name="Hug L.A."/>
            <person name="Thomas B.C."/>
            <person name="Sharon I."/>
            <person name="Castelle C.J."/>
            <person name="Singh A."/>
            <person name="Wilkins M.J."/>
            <person name="Williams K.H."/>
            <person name="Banfield J.F."/>
        </authorList>
    </citation>
    <scope>NUCLEOTIDE SEQUENCE [LARGE SCALE GENOMIC DNA]</scope>
</reference>
<comment type="similarity">
    <text evidence="2">Belongs to the cytidine and deoxycytidylate deaminase family.</text>
</comment>
<comment type="caution">
    <text evidence="10">The sequence shown here is derived from an EMBL/GenBank/DDBJ whole genome shotgun (WGS) entry which is preliminary data.</text>
</comment>
<dbReference type="PATRIC" id="fig|1618634.3.peg.476"/>
<dbReference type="InterPro" id="IPR015517">
    <property type="entry name" value="dCMP_deaminase-rel"/>
</dbReference>
<dbReference type="InterPro" id="IPR016193">
    <property type="entry name" value="Cytidine_deaminase-like"/>
</dbReference>
<dbReference type="AlphaFoldDB" id="A0A0G0RJ33"/>
<evidence type="ECO:0000256" key="4">
    <source>
        <dbReference type="ARBA" id="ARBA00022727"/>
    </source>
</evidence>
<dbReference type="SUPFAM" id="SSF53927">
    <property type="entry name" value="Cytidine deaminase-like"/>
    <property type="match status" value="1"/>
</dbReference>
<keyword evidence="4" id="KW-0545">Nucleotide biosynthesis</keyword>
<dbReference type="InterPro" id="IPR002125">
    <property type="entry name" value="CMP_dCMP_dom"/>
</dbReference>
<feature type="binding site" evidence="8">
    <location>
        <position position="107"/>
    </location>
    <ligand>
        <name>Zn(2+)</name>
        <dbReference type="ChEBI" id="CHEBI:29105"/>
        <note>catalytic</note>
    </ligand>
</feature>
<comment type="cofactor">
    <cofactor evidence="1 8">
        <name>Zn(2+)</name>
        <dbReference type="ChEBI" id="CHEBI:29105"/>
    </cofactor>
</comment>
<protein>
    <recommendedName>
        <fullName evidence="9">CMP/dCMP-type deaminase domain-containing protein</fullName>
    </recommendedName>
</protein>
<feature type="binding site" evidence="8">
    <location>
        <position position="79"/>
    </location>
    <ligand>
        <name>Zn(2+)</name>
        <dbReference type="ChEBI" id="CHEBI:29105"/>
        <note>catalytic</note>
    </ligand>
</feature>
<dbReference type="Pfam" id="PF00383">
    <property type="entry name" value="dCMP_cyt_deam_1"/>
    <property type="match status" value="1"/>
</dbReference>
<evidence type="ECO:0000256" key="7">
    <source>
        <dbReference type="PIRSR" id="PIRSR006019-1"/>
    </source>
</evidence>
<name>A0A0G0RJ33_9BACT</name>
<dbReference type="InterPro" id="IPR016473">
    <property type="entry name" value="dCMP_deaminase"/>
</dbReference>
<accession>A0A0G0RJ33</accession>
<dbReference type="EMBL" id="LBWS01000043">
    <property type="protein sequence ID" value="KKR13622.1"/>
    <property type="molecule type" value="Genomic_DNA"/>
</dbReference>
<gene>
    <name evidence="10" type="ORF">UT42_C0043G0003</name>
</gene>
<feature type="binding site" evidence="8">
    <location>
        <position position="104"/>
    </location>
    <ligand>
        <name>Zn(2+)</name>
        <dbReference type="ChEBI" id="CHEBI:29105"/>
        <note>catalytic</note>
    </ligand>
</feature>
<evidence type="ECO:0000256" key="5">
    <source>
        <dbReference type="ARBA" id="ARBA00022801"/>
    </source>
</evidence>
<keyword evidence="6 8" id="KW-0862">Zinc</keyword>
<dbReference type="Proteomes" id="UP000034048">
    <property type="component" value="Unassembled WGS sequence"/>
</dbReference>
<dbReference type="PROSITE" id="PS51747">
    <property type="entry name" value="CYT_DCMP_DEAMINASES_2"/>
    <property type="match status" value="1"/>
</dbReference>
<dbReference type="GO" id="GO:0008270">
    <property type="term" value="F:zinc ion binding"/>
    <property type="evidence" value="ECO:0007669"/>
    <property type="project" value="InterPro"/>
</dbReference>
<dbReference type="PANTHER" id="PTHR11086">
    <property type="entry name" value="DEOXYCYTIDYLATE DEAMINASE-RELATED"/>
    <property type="match status" value="1"/>
</dbReference>
<evidence type="ECO:0000313" key="10">
    <source>
        <dbReference type="EMBL" id="KKR13622.1"/>
    </source>
</evidence>
<evidence type="ECO:0000256" key="1">
    <source>
        <dbReference type="ARBA" id="ARBA00001947"/>
    </source>
</evidence>
<feature type="domain" description="CMP/dCMP-type deaminase" evidence="9">
    <location>
        <begin position="10"/>
        <end position="139"/>
    </location>
</feature>
<sequence length="154" mass="17773">MLGPRQDYISWDECFMRMAHLIAQRSKDPNTQNGAVVVDDHQIVIGMGYNGWPRGIKNEDLPWERTGGFLETKYAYVCHSEENAIYNASGLVKGCRLYCTLFPCNECAKTLIQTGIKEIIYDDDKYHDEEIWQASRKLLDLAGVKYRQYTPKVK</sequence>
<dbReference type="PIRSF" id="PIRSF006019">
    <property type="entry name" value="dCMP_deaminase"/>
    <property type="match status" value="1"/>
</dbReference>
<dbReference type="GO" id="GO:0005737">
    <property type="term" value="C:cytoplasm"/>
    <property type="evidence" value="ECO:0007669"/>
    <property type="project" value="TreeGrafter"/>
</dbReference>
<dbReference type="GO" id="GO:0004132">
    <property type="term" value="F:dCMP deaminase activity"/>
    <property type="evidence" value="ECO:0007669"/>
    <property type="project" value="InterPro"/>
</dbReference>
<dbReference type="GO" id="GO:0006220">
    <property type="term" value="P:pyrimidine nucleotide metabolic process"/>
    <property type="evidence" value="ECO:0007669"/>
    <property type="project" value="InterPro"/>
</dbReference>
<dbReference type="GO" id="GO:0009165">
    <property type="term" value="P:nucleotide biosynthetic process"/>
    <property type="evidence" value="ECO:0007669"/>
    <property type="project" value="UniProtKB-KW"/>
</dbReference>
<dbReference type="InterPro" id="IPR035105">
    <property type="entry name" value="Deoxycytidylate_deaminase_dom"/>
</dbReference>
<proteinExistence type="inferred from homology"/>
<evidence type="ECO:0000256" key="2">
    <source>
        <dbReference type="ARBA" id="ARBA00006576"/>
    </source>
</evidence>